<proteinExistence type="predicted"/>
<protein>
    <submittedName>
        <fullName evidence="1">Uncharacterized protein</fullName>
    </submittedName>
</protein>
<accession>X1KUV5</accession>
<sequence>MTTYTNEQILNKGCQVRFNNDLYYCYNVTSTMHFVRCGKNEQPLKVNKNNALNITRETVLNFIDKGIANVEVGAIVK</sequence>
<gene>
    <name evidence="1" type="ORF">S06H3_08724</name>
</gene>
<reference evidence="1" key="1">
    <citation type="journal article" date="2014" name="Front. Microbiol.">
        <title>High frequency of phylogenetically diverse reductive dehalogenase-homologous genes in deep subseafloor sedimentary metagenomes.</title>
        <authorList>
            <person name="Kawai M."/>
            <person name="Futagami T."/>
            <person name="Toyoda A."/>
            <person name="Takaki Y."/>
            <person name="Nishi S."/>
            <person name="Hori S."/>
            <person name="Arai W."/>
            <person name="Tsubouchi T."/>
            <person name="Morono Y."/>
            <person name="Uchiyama I."/>
            <person name="Ito T."/>
            <person name="Fujiyama A."/>
            <person name="Inagaki F."/>
            <person name="Takami H."/>
        </authorList>
    </citation>
    <scope>NUCLEOTIDE SEQUENCE</scope>
    <source>
        <strain evidence="1">Expedition CK06-06</strain>
    </source>
</reference>
<comment type="caution">
    <text evidence="1">The sequence shown here is derived from an EMBL/GenBank/DDBJ whole genome shotgun (WGS) entry which is preliminary data.</text>
</comment>
<evidence type="ECO:0000313" key="1">
    <source>
        <dbReference type="EMBL" id="GAI10882.1"/>
    </source>
</evidence>
<organism evidence="1">
    <name type="scientific">marine sediment metagenome</name>
    <dbReference type="NCBI Taxonomy" id="412755"/>
    <lineage>
        <taxon>unclassified sequences</taxon>
        <taxon>metagenomes</taxon>
        <taxon>ecological metagenomes</taxon>
    </lineage>
</organism>
<dbReference type="AlphaFoldDB" id="X1KUV5"/>
<dbReference type="EMBL" id="BARV01003727">
    <property type="protein sequence ID" value="GAI10882.1"/>
    <property type="molecule type" value="Genomic_DNA"/>
</dbReference>
<name>X1KUV5_9ZZZZ</name>